<comment type="caution">
    <text evidence="1">The sequence shown here is derived from an EMBL/GenBank/DDBJ whole genome shotgun (WGS) entry which is preliminary data.</text>
</comment>
<evidence type="ECO:0000313" key="1">
    <source>
        <dbReference type="EMBL" id="ESV62313.1"/>
    </source>
</evidence>
<accession>A0A829MES0</accession>
<reference evidence="1 2" key="1">
    <citation type="journal article" date="2014" name="Emerg. Infect. Dis.">
        <title>High-level Relatedness among Mycobacterium abscessus subsp. massiliense Strains from Widely Separated Outbreaks.</title>
        <authorList>
            <person name="Tettelin H."/>
            <person name="Davidson R.M."/>
            <person name="Agrawal S."/>
            <person name="Aitken M.L."/>
            <person name="Shallom S."/>
            <person name="Hasan N.A."/>
            <person name="Strong M."/>
            <person name="Nogueira de Moura V.C."/>
            <person name="De Groote M.A."/>
            <person name="Duarte R.S."/>
            <person name="Hine E."/>
            <person name="Parankush S."/>
            <person name="Su Q."/>
            <person name="Daugherty S.C."/>
            <person name="Fraser C.M."/>
            <person name="Brown-Elliott B.A."/>
            <person name="Wallace R.J.Jr."/>
            <person name="Holland S.M."/>
            <person name="Sampaio E.P."/>
            <person name="Olivier K.N."/>
            <person name="Jackson M."/>
            <person name="Zelazny A.M."/>
        </authorList>
    </citation>
    <scope>NUCLEOTIDE SEQUENCE [LARGE SCALE GENOMIC DNA]</scope>
    <source>
        <strain evidence="1 2">MAB_091912_2446</strain>
    </source>
</reference>
<evidence type="ECO:0000313" key="2">
    <source>
        <dbReference type="Proteomes" id="UP000018502"/>
    </source>
</evidence>
<gene>
    <name evidence="1" type="ORF">L833_4718</name>
</gene>
<name>A0A829MES0_9MYCO</name>
<dbReference type="EMBL" id="AYTF01000002">
    <property type="protein sequence ID" value="ESV62313.1"/>
    <property type="molecule type" value="Genomic_DNA"/>
</dbReference>
<sequence length="92" mass="9825">MRGTQRQEILMAHITITVDGDTLMDADPGSWRSTPPDIESLKLKTGGKPWGIALMGAVAEAATLSMANLPATDTTIVVTTRDNGWAMDVQRG</sequence>
<proteinExistence type="predicted"/>
<protein>
    <submittedName>
        <fullName evidence="1">Uncharacterized protein</fullName>
    </submittedName>
</protein>
<organism evidence="1 2">
    <name type="scientific">Mycobacteroides abscessus MAB_091912_2446</name>
    <dbReference type="NCBI Taxonomy" id="1335414"/>
    <lineage>
        <taxon>Bacteria</taxon>
        <taxon>Bacillati</taxon>
        <taxon>Actinomycetota</taxon>
        <taxon>Actinomycetes</taxon>
        <taxon>Mycobacteriales</taxon>
        <taxon>Mycobacteriaceae</taxon>
        <taxon>Mycobacteroides</taxon>
        <taxon>Mycobacteroides abscessus</taxon>
    </lineage>
</organism>
<dbReference type="Proteomes" id="UP000018502">
    <property type="component" value="Unassembled WGS sequence"/>
</dbReference>
<dbReference type="AlphaFoldDB" id="A0A829MES0"/>